<keyword evidence="1" id="KW-0175">Coiled coil</keyword>
<dbReference type="InterPro" id="IPR025280">
    <property type="entry name" value="SNIPE"/>
</dbReference>
<feature type="region of interest" description="Disordered" evidence="2">
    <location>
        <begin position="30"/>
        <end position="79"/>
    </location>
</feature>
<dbReference type="Pfam" id="PF13455">
    <property type="entry name" value="MUG113"/>
    <property type="match status" value="1"/>
</dbReference>
<dbReference type="Pfam" id="PF10708">
    <property type="entry name" value="DUF2510"/>
    <property type="match status" value="1"/>
</dbReference>
<dbReference type="Proteomes" id="UP000746584">
    <property type="component" value="Unassembled WGS sequence"/>
</dbReference>
<reference evidence="5 7" key="3">
    <citation type="submission" date="2021-01" db="EMBL/GenBank/DDBJ databases">
        <title>Sequencing the genomes of 1000 actinobacteria strains.</title>
        <authorList>
            <person name="Klenk H.-P."/>
        </authorList>
    </citation>
    <scope>NUCLEOTIDE SEQUENCE [LARGE SCALE GENOMIC DNA]</scope>
    <source>
        <strain evidence="5 7">DSM 20542</strain>
    </source>
</reference>
<keyword evidence="7" id="KW-1185">Reference proteome</keyword>
<evidence type="ECO:0000256" key="2">
    <source>
        <dbReference type="SAM" id="MobiDB-lite"/>
    </source>
</evidence>
<dbReference type="EMBL" id="JAFBCG010000001">
    <property type="protein sequence ID" value="MBM7802761.1"/>
    <property type="molecule type" value="Genomic_DNA"/>
</dbReference>
<reference evidence="4" key="1">
    <citation type="journal article" date="2014" name="Int. J. Syst. Evol. Microbiol.">
        <title>Complete genome sequence of Corynebacterium casei LMG S-19264T (=DSM 44701T), isolated from a smear-ripened cheese.</title>
        <authorList>
            <consortium name="US DOE Joint Genome Institute (JGI-PGF)"/>
            <person name="Walter F."/>
            <person name="Albersmeier A."/>
            <person name="Kalinowski J."/>
            <person name="Ruckert C."/>
        </authorList>
    </citation>
    <scope>NUCLEOTIDE SEQUENCE</scope>
    <source>
        <strain evidence="4">JCM 1480</strain>
    </source>
</reference>
<dbReference type="SMART" id="SM00974">
    <property type="entry name" value="T5orf172"/>
    <property type="match status" value="1"/>
</dbReference>
<dbReference type="Pfam" id="PF13250">
    <property type="entry name" value="SNIPE"/>
    <property type="match status" value="1"/>
</dbReference>
<evidence type="ECO:0000256" key="1">
    <source>
        <dbReference type="SAM" id="Coils"/>
    </source>
</evidence>
<name>A0A8H9GBR5_9MICO</name>
<dbReference type="EMBL" id="BMOI01000019">
    <property type="protein sequence ID" value="GGL12069.1"/>
    <property type="molecule type" value="Genomic_DNA"/>
</dbReference>
<dbReference type="RefSeq" id="WP_175328656.1">
    <property type="nucleotide sequence ID" value="NZ_BMOI01000019.1"/>
</dbReference>
<organism evidence="4 6">
    <name type="scientific">Curtobacterium luteum</name>
    <dbReference type="NCBI Taxonomy" id="33881"/>
    <lineage>
        <taxon>Bacteria</taxon>
        <taxon>Bacillati</taxon>
        <taxon>Actinomycetota</taxon>
        <taxon>Actinomycetes</taxon>
        <taxon>Micrococcales</taxon>
        <taxon>Microbacteriaceae</taxon>
        <taxon>Curtobacterium</taxon>
    </lineage>
</organism>
<evidence type="ECO:0000259" key="3">
    <source>
        <dbReference type="SMART" id="SM00974"/>
    </source>
</evidence>
<accession>A0A8H9GBR5</accession>
<evidence type="ECO:0000313" key="5">
    <source>
        <dbReference type="EMBL" id="MBM7802761.1"/>
    </source>
</evidence>
<comment type="caution">
    <text evidence="4">The sequence shown here is derived from an EMBL/GenBank/DDBJ whole genome shotgun (WGS) entry which is preliminary data.</text>
</comment>
<dbReference type="InterPro" id="IPR018306">
    <property type="entry name" value="Phage_T5_Orf172_DNA-bd"/>
</dbReference>
<proteinExistence type="predicted"/>
<dbReference type="InterPro" id="IPR018929">
    <property type="entry name" value="DUF2510"/>
</dbReference>
<dbReference type="AlphaFoldDB" id="A0A8H9GBR5"/>
<evidence type="ECO:0000313" key="7">
    <source>
        <dbReference type="Proteomes" id="UP000746584"/>
    </source>
</evidence>
<reference evidence="4" key="2">
    <citation type="submission" date="2020-09" db="EMBL/GenBank/DDBJ databases">
        <authorList>
            <person name="Sun Q."/>
            <person name="Ohkuma M."/>
        </authorList>
    </citation>
    <scope>NUCLEOTIDE SEQUENCE</scope>
    <source>
        <strain evidence="4">JCM 1480</strain>
    </source>
</reference>
<evidence type="ECO:0000313" key="4">
    <source>
        <dbReference type="EMBL" id="GGL12069.1"/>
    </source>
</evidence>
<sequence>MSAAPAGWYDDKDPRFVRYWDGQRWTEHVQLKKSAPAGHEGPPSDARGVAAPQTRRAARAAEQSPRTAVSAVQEKPVEKLSKREARERLRAAQARIEAGEAVVARYNMRAFDDVDAYRAEQEQQLATLRVDFEAEQAAARELWAKEQADARERFAAEQAAERFKGEQAIRTAEDRVRAAEQQAEDARATRDEINGGISARRAELVDLTSAVELQAVGLFDFENPAASSTELASKLEALRYRIKNAVRDKRAVTTAPRFTFNNSEAQGRKFMTDMAKVLLRAYNAEAENAIKATRAGNLHVAQTRLSKAAEQIAKSGTMIDLRIEPSYHQMRLEEIALANEHLQTVQAEKERERERRAELREQQRAAAELQAEHDRLEKERQHYLSTLAALQANGDAEGAARVQARLEDVDRAISDVDYRAANVRAGYVYVISNVGAFGERMVKIGMTRRLKPMDRVIELGDASVPFRFDVHALFFADDAVGVETMLHQTFANQRVNKVNLRREFFYVTPAEVLDALKSHAVEVVEYTVEPAAEEFRTSELAADIFTPTPPSGGSMSYVGSVASAED</sequence>
<feature type="domain" description="Bacteriophage T5 Orf172 DNA-binding" evidence="3">
    <location>
        <begin position="436"/>
        <end position="519"/>
    </location>
</feature>
<protein>
    <recommendedName>
        <fullName evidence="3">Bacteriophage T5 Orf172 DNA-binding domain-containing protein</fullName>
    </recommendedName>
</protein>
<feature type="coiled-coil region" evidence="1">
    <location>
        <begin position="82"/>
        <end position="138"/>
    </location>
</feature>
<gene>
    <name evidence="4" type="ORF">GCM10009769_32560</name>
    <name evidence="5" type="ORF">JOE58_002012</name>
</gene>
<feature type="coiled-coil region" evidence="1">
    <location>
        <begin position="335"/>
        <end position="393"/>
    </location>
</feature>
<dbReference type="Proteomes" id="UP000648535">
    <property type="component" value="Unassembled WGS sequence"/>
</dbReference>
<evidence type="ECO:0000313" key="6">
    <source>
        <dbReference type="Proteomes" id="UP000648535"/>
    </source>
</evidence>